<evidence type="ECO:0000313" key="1">
    <source>
        <dbReference type="EMBL" id="ADY57503.1"/>
    </source>
</evidence>
<proteinExistence type="predicted"/>
<protein>
    <submittedName>
        <fullName evidence="1">Uncharacterized protein</fullName>
    </submittedName>
</protein>
<dbReference type="Proteomes" id="UP000007488">
    <property type="component" value="Chromosome"/>
</dbReference>
<dbReference type="KEGG" id="sgy:Sgly_3239"/>
<keyword evidence="2" id="KW-1185">Reference proteome</keyword>
<reference evidence="1 2" key="1">
    <citation type="journal article" date="2011" name="Stand. Genomic Sci.">
        <title>Complete genome sequence of Syntrophobotulus glycolicus type strain (FlGlyR).</title>
        <authorList>
            <person name="Han C."/>
            <person name="Mwirichia R."/>
            <person name="Chertkov O."/>
            <person name="Held B."/>
            <person name="Lapidus A."/>
            <person name="Nolan M."/>
            <person name="Lucas S."/>
            <person name="Hammon N."/>
            <person name="Deshpande S."/>
            <person name="Cheng J.F."/>
            <person name="Tapia R."/>
            <person name="Goodwin L."/>
            <person name="Pitluck S."/>
            <person name="Huntemann M."/>
            <person name="Liolios K."/>
            <person name="Ivanova N."/>
            <person name="Pagani I."/>
            <person name="Mavromatis K."/>
            <person name="Ovchinikova G."/>
            <person name="Pati A."/>
            <person name="Chen A."/>
            <person name="Palaniappan K."/>
            <person name="Land M."/>
            <person name="Hauser L."/>
            <person name="Brambilla E.M."/>
            <person name="Rohde M."/>
            <person name="Spring S."/>
            <person name="Sikorski J."/>
            <person name="Goker M."/>
            <person name="Woyke T."/>
            <person name="Bristow J."/>
            <person name="Eisen J.A."/>
            <person name="Markowitz V."/>
            <person name="Hugenholtz P."/>
            <person name="Kyrpides N.C."/>
            <person name="Klenk H.P."/>
            <person name="Detter J.C."/>
        </authorList>
    </citation>
    <scope>NUCLEOTIDE SEQUENCE [LARGE SCALE GENOMIC DNA]</scope>
    <source>
        <strain evidence="2">DSM 8271 / FlGlyR</strain>
    </source>
</reference>
<sequence length="57" mass="6600">MWYHGGSGYKILEGRLETIIQMKSLPEDRILERRMLILKKIRVLILLMITLSLSTAG</sequence>
<evidence type="ECO:0000313" key="2">
    <source>
        <dbReference type="Proteomes" id="UP000007488"/>
    </source>
</evidence>
<dbReference type="EMBL" id="CP002547">
    <property type="protein sequence ID" value="ADY57503.1"/>
    <property type="molecule type" value="Genomic_DNA"/>
</dbReference>
<dbReference type="AlphaFoldDB" id="F0T275"/>
<reference evidence="2" key="2">
    <citation type="submission" date="2011-02" db="EMBL/GenBank/DDBJ databases">
        <title>The complete genome of Syntrophobotulus glycolicus DSM 8271.</title>
        <authorList>
            <person name="Lucas S."/>
            <person name="Copeland A."/>
            <person name="Lapidus A."/>
            <person name="Bruce D."/>
            <person name="Goodwin L."/>
            <person name="Pitluck S."/>
            <person name="Kyrpides N."/>
            <person name="Mavromatis K."/>
            <person name="Pagani I."/>
            <person name="Ivanova N."/>
            <person name="Mikhailova N."/>
            <person name="Chertkov O."/>
            <person name="Held B."/>
            <person name="Detter J.C."/>
            <person name="Tapia R."/>
            <person name="Han C."/>
            <person name="Land M."/>
            <person name="Hauser L."/>
            <person name="Markowitz V."/>
            <person name="Cheng J.-F."/>
            <person name="Hugenholtz P."/>
            <person name="Woyke T."/>
            <person name="Wu D."/>
            <person name="Spring S."/>
            <person name="Schroeder M."/>
            <person name="Brambilla E."/>
            <person name="Klenk H.-P."/>
            <person name="Eisen J.A."/>
        </authorList>
    </citation>
    <scope>NUCLEOTIDE SEQUENCE [LARGE SCALE GENOMIC DNA]</scope>
    <source>
        <strain evidence="2">DSM 8271 / FlGlyR</strain>
    </source>
</reference>
<dbReference type="HOGENOM" id="CLU_2995073_0_0_9"/>
<organism evidence="1 2">
    <name type="scientific">Syntrophobotulus glycolicus (strain DSM 8271 / FlGlyR)</name>
    <dbReference type="NCBI Taxonomy" id="645991"/>
    <lineage>
        <taxon>Bacteria</taxon>
        <taxon>Bacillati</taxon>
        <taxon>Bacillota</taxon>
        <taxon>Clostridia</taxon>
        <taxon>Eubacteriales</taxon>
        <taxon>Desulfitobacteriaceae</taxon>
        <taxon>Syntrophobotulus</taxon>
    </lineage>
</organism>
<gene>
    <name evidence="1" type="ordered locus">Sgly_3239</name>
</gene>
<accession>F0T275</accession>
<name>F0T275_SYNGF</name>